<organism evidence="2 3">
    <name type="scientific">Sporosarcina contaminans</name>
    <dbReference type="NCBI Taxonomy" id="633403"/>
    <lineage>
        <taxon>Bacteria</taxon>
        <taxon>Bacillati</taxon>
        <taxon>Bacillota</taxon>
        <taxon>Bacilli</taxon>
        <taxon>Bacillales</taxon>
        <taxon>Caryophanaceae</taxon>
        <taxon>Sporosarcina</taxon>
    </lineage>
</organism>
<evidence type="ECO:0000313" key="3">
    <source>
        <dbReference type="Proteomes" id="UP001597231"/>
    </source>
</evidence>
<dbReference type="EMBL" id="JBHTLT010000044">
    <property type="protein sequence ID" value="MFD1205360.1"/>
    <property type="molecule type" value="Genomic_DNA"/>
</dbReference>
<proteinExistence type="predicted"/>
<keyword evidence="1" id="KW-0472">Membrane</keyword>
<evidence type="ECO:0008006" key="4">
    <source>
        <dbReference type="Google" id="ProtNLM"/>
    </source>
</evidence>
<dbReference type="RefSeq" id="WP_381480535.1">
    <property type="nucleotide sequence ID" value="NZ_JBHTLT010000044.1"/>
</dbReference>
<keyword evidence="1" id="KW-0812">Transmembrane</keyword>
<feature type="transmembrane region" description="Helical" evidence="1">
    <location>
        <begin position="7"/>
        <end position="26"/>
    </location>
</feature>
<protein>
    <recommendedName>
        <fullName evidence="4">DUF3953 domain-containing protein</fullName>
    </recommendedName>
</protein>
<keyword evidence="1" id="KW-1133">Transmembrane helix</keyword>
<accession>A0ABW3TY82</accession>
<feature type="transmembrane region" description="Helical" evidence="1">
    <location>
        <begin position="60"/>
        <end position="80"/>
    </location>
</feature>
<evidence type="ECO:0000256" key="1">
    <source>
        <dbReference type="SAM" id="Phobius"/>
    </source>
</evidence>
<dbReference type="Proteomes" id="UP001597231">
    <property type="component" value="Unassembled WGS sequence"/>
</dbReference>
<name>A0ABW3TY82_9BACL</name>
<gene>
    <name evidence="2" type="ORF">ACFQ38_09625</name>
</gene>
<sequence length="86" mass="9832">MNNIWSLMLVVVGLFLSTVIFSPLNIPFLMNWYTFFIGILLYIVGFSMGIVAIKNKEKGFLKYITVLSLVIFLIVIYFVFSLVGQV</sequence>
<keyword evidence="3" id="KW-1185">Reference proteome</keyword>
<evidence type="ECO:0000313" key="2">
    <source>
        <dbReference type="EMBL" id="MFD1205360.1"/>
    </source>
</evidence>
<feature type="transmembrane region" description="Helical" evidence="1">
    <location>
        <begin position="32"/>
        <end position="53"/>
    </location>
</feature>
<comment type="caution">
    <text evidence="2">The sequence shown here is derived from an EMBL/GenBank/DDBJ whole genome shotgun (WGS) entry which is preliminary data.</text>
</comment>
<reference evidence="3" key="1">
    <citation type="journal article" date="2019" name="Int. J. Syst. Evol. Microbiol.">
        <title>The Global Catalogue of Microorganisms (GCM) 10K type strain sequencing project: providing services to taxonomists for standard genome sequencing and annotation.</title>
        <authorList>
            <consortium name="The Broad Institute Genomics Platform"/>
            <consortium name="The Broad Institute Genome Sequencing Center for Infectious Disease"/>
            <person name="Wu L."/>
            <person name="Ma J."/>
        </authorList>
    </citation>
    <scope>NUCLEOTIDE SEQUENCE [LARGE SCALE GENOMIC DNA]</scope>
    <source>
        <strain evidence="3">CCUG 53915</strain>
    </source>
</reference>